<dbReference type="Proteomes" id="UP000054776">
    <property type="component" value="Unassembled WGS sequence"/>
</dbReference>
<dbReference type="Pfam" id="PF00106">
    <property type="entry name" value="adh_short"/>
    <property type="match status" value="1"/>
</dbReference>
<dbReference type="SUPFAM" id="SSF51735">
    <property type="entry name" value="NAD(P)-binding Rossmann-fold domains"/>
    <property type="match status" value="1"/>
</dbReference>
<dbReference type="AlphaFoldDB" id="E5S678"/>
<name>E5S678_TRISP</name>
<dbReference type="eggNOG" id="KOG1208">
    <property type="taxonomic scope" value="Eukaryota"/>
</dbReference>
<reference evidence="3 4" key="1">
    <citation type="submission" date="2015-01" db="EMBL/GenBank/DDBJ databases">
        <title>Evolution of Trichinella species and genotypes.</title>
        <authorList>
            <person name="Korhonen P.K."/>
            <person name="Edoardo P."/>
            <person name="Giuseppe L.R."/>
            <person name="Gasser R.B."/>
        </authorList>
    </citation>
    <scope>NUCLEOTIDE SEQUENCE [LARGE SCALE GENOMIC DNA]</scope>
    <source>
        <strain evidence="3">ISS3</strain>
    </source>
</reference>
<dbReference type="EMBL" id="JYDH01000252">
    <property type="protein sequence ID" value="KRY27486.1"/>
    <property type="molecule type" value="Genomic_DNA"/>
</dbReference>
<dbReference type="STRING" id="6334.E5S678"/>
<keyword evidence="4" id="KW-1185">Reference proteome</keyword>
<feature type="transmembrane region" description="Helical" evidence="2">
    <location>
        <begin position="142"/>
        <end position="164"/>
    </location>
</feature>
<dbReference type="OrthoDB" id="3427at2759"/>
<evidence type="ECO:0000313" key="3">
    <source>
        <dbReference type="EMBL" id="KRY27486.1"/>
    </source>
</evidence>
<evidence type="ECO:0000313" key="4">
    <source>
        <dbReference type="Proteomes" id="UP000054776"/>
    </source>
</evidence>
<dbReference type="KEGG" id="tsp:Tsp_06833"/>
<dbReference type="OMA" id="RDMEKCK"/>
<sequence length="519" mass="59076">MACQQLYRLTHNFQSGTSIYSFCFNFTTPFLKRHWRDFPPFAPFPFQIDEAYFSRCSGYRLKSTYVHNFGGKKITHTNWSNSTAVKDNDDVSMRFSKSIGTWSGVPYQSPAFGFIFKRFPIYAQEDVANFERLCSMSFGRHLLRGPFFLTSCAATVLIGGGMYYKEYSACKYKIDRKLDNVTAIVTGSTSGIGQATAKKLAEAGMYDLHNCFLLICSTVLGARVIMACRDMEKCKEERRNIILQTRNKRVVCRHCDLASLKSVAEFAEMINREESKVNLLINNAAVMYAVPLPTVDGFEPHISVNFLGPFLLTLLLLDKLKSSAPSRIINLTDASCKSTSSNRWLDKPNNYSTLRAEINFDDFNAEQCSRKEAYERSKLASVIWTRELAKRLQNSDVTVNDVFPGYTETAIGRHVKSKFVRLVSWPARKLGLQSVDKAANVVLNVAISPEYADKSGCTFRYDKAAKCCSQMEFGEEVNDPRTQLRLWMTAEKWTKANEVLQQYLNNVQQKPREEVEQEK</sequence>
<dbReference type="InterPro" id="IPR036291">
    <property type="entry name" value="NAD(P)-bd_dom_sf"/>
</dbReference>
<dbReference type="PRINTS" id="PR00081">
    <property type="entry name" value="GDHRDH"/>
</dbReference>
<evidence type="ECO:0000256" key="1">
    <source>
        <dbReference type="ARBA" id="ARBA00023002"/>
    </source>
</evidence>
<dbReference type="Gene3D" id="3.40.50.720">
    <property type="entry name" value="NAD(P)-binding Rossmann-like Domain"/>
    <property type="match status" value="1"/>
</dbReference>
<keyword evidence="1" id="KW-0560">Oxidoreductase</keyword>
<organism evidence="3 4">
    <name type="scientific">Trichinella spiralis</name>
    <name type="common">Trichina worm</name>
    <dbReference type="NCBI Taxonomy" id="6334"/>
    <lineage>
        <taxon>Eukaryota</taxon>
        <taxon>Metazoa</taxon>
        <taxon>Ecdysozoa</taxon>
        <taxon>Nematoda</taxon>
        <taxon>Enoplea</taxon>
        <taxon>Dorylaimia</taxon>
        <taxon>Trichinellida</taxon>
        <taxon>Trichinellidae</taxon>
        <taxon>Trichinella</taxon>
    </lineage>
</organism>
<dbReference type="FunCoup" id="E5S678">
    <property type="interactions" value="2"/>
</dbReference>
<dbReference type="RefSeq" id="XP_003380679.1">
    <property type="nucleotide sequence ID" value="XM_003380631.1"/>
</dbReference>
<dbReference type="GO" id="GO:0016491">
    <property type="term" value="F:oxidoreductase activity"/>
    <property type="evidence" value="ECO:0007669"/>
    <property type="project" value="UniProtKB-KW"/>
</dbReference>
<keyword evidence="2" id="KW-0472">Membrane</keyword>
<gene>
    <name evidence="3" type="primary">RDH13</name>
    <name evidence="3" type="ORF">T01_15236</name>
</gene>
<proteinExistence type="predicted"/>
<keyword evidence="2" id="KW-1133">Transmembrane helix</keyword>
<protein>
    <submittedName>
        <fullName evidence="3">Retinol dehydrogenase 13</fullName>
    </submittedName>
</protein>
<comment type="caution">
    <text evidence="3">The sequence shown here is derived from an EMBL/GenBank/DDBJ whole genome shotgun (WGS) entry which is preliminary data.</text>
</comment>
<dbReference type="PANTHER" id="PTHR43157">
    <property type="entry name" value="PHOSPHATIDYLINOSITOL-GLYCAN BIOSYNTHESIS CLASS F PROTEIN-RELATED"/>
    <property type="match status" value="1"/>
</dbReference>
<dbReference type="InParanoid" id="E5S678"/>
<dbReference type="HOGENOM" id="CLU_525140_0_0_1"/>
<dbReference type="PANTHER" id="PTHR43157:SF31">
    <property type="entry name" value="PHOSPHATIDYLINOSITOL-GLYCAN BIOSYNTHESIS CLASS F PROTEIN"/>
    <property type="match status" value="1"/>
</dbReference>
<accession>E5S678</accession>
<evidence type="ECO:0000256" key="2">
    <source>
        <dbReference type="SAM" id="Phobius"/>
    </source>
</evidence>
<keyword evidence="2" id="KW-0812">Transmembrane</keyword>
<dbReference type="InterPro" id="IPR002347">
    <property type="entry name" value="SDR_fam"/>
</dbReference>